<dbReference type="HOGENOM" id="CLU_764621_0_0_9"/>
<dbReference type="EMBL" id="CP001758">
    <property type="protein sequence ID" value="ADG41273.1"/>
    <property type="molecule type" value="Genomic_DNA"/>
</dbReference>
<keyword evidence="1" id="KW-0805">Transcription regulation</keyword>
<dbReference type="GO" id="GO:0003700">
    <property type="term" value="F:DNA-binding transcription factor activity"/>
    <property type="evidence" value="ECO:0007669"/>
    <property type="project" value="InterPro"/>
</dbReference>
<dbReference type="OrthoDB" id="9813413at2"/>
<dbReference type="Proteomes" id="UP000002362">
    <property type="component" value="Chromosome"/>
</dbReference>
<dbReference type="eggNOG" id="COG2207">
    <property type="taxonomic scope" value="Bacteria"/>
</dbReference>
<dbReference type="PRINTS" id="PR00032">
    <property type="entry name" value="HTHARAC"/>
</dbReference>
<dbReference type="GO" id="GO:0043565">
    <property type="term" value="F:sequence-specific DNA binding"/>
    <property type="evidence" value="ECO:0007669"/>
    <property type="project" value="InterPro"/>
</dbReference>
<keyword evidence="2" id="KW-0238">DNA-binding</keyword>
<dbReference type="Pfam" id="PF12833">
    <property type="entry name" value="HTH_18"/>
    <property type="match status" value="1"/>
</dbReference>
<evidence type="ECO:0000256" key="2">
    <source>
        <dbReference type="ARBA" id="ARBA00023125"/>
    </source>
</evidence>
<evidence type="ECO:0000259" key="4">
    <source>
        <dbReference type="PROSITE" id="PS01124"/>
    </source>
</evidence>
<dbReference type="PANTHER" id="PTHR43280">
    <property type="entry name" value="ARAC-FAMILY TRANSCRIPTIONAL REGULATOR"/>
    <property type="match status" value="1"/>
</dbReference>
<accession>D5T5E3</accession>
<dbReference type="InterPro" id="IPR020449">
    <property type="entry name" value="Tscrpt_reg_AraC-type_HTH"/>
</dbReference>
<dbReference type="PROSITE" id="PS00041">
    <property type="entry name" value="HTH_ARAC_FAMILY_1"/>
    <property type="match status" value="1"/>
</dbReference>
<organism evidence="5 6">
    <name type="scientific">Leuconostoc kimchii (strain IMSNU 11154 / KCTC 2386 / IH25)</name>
    <dbReference type="NCBI Taxonomy" id="762051"/>
    <lineage>
        <taxon>Bacteria</taxon>
        <taxon>Bacillati</taxon>
        <taxon>Bacillota</taxon>
        <taxon>Bacilli</taxon>
        <taxon>Lactobacillales</taxon>
        <taxon>Lactobacillaceae</taxon>
        <taxon>Leuconostoc</taxon>
    </lineage>
</organism>
<dbReference type="AlphaFoldDB" id="D5T5E3"/>
<evidence type="ECO:0000313" key="6">
    <source>
        <dbReference type="Proteomes" id="UP000002362"/>
    </source>
</evidence>
<evidence type="ECO:0000256" key="1">
    <source>
        <dbReference type="ARBA" id="ARBA00023015"/>
    </source>
</evidence>
<keyword evidence="3" id="KW-0804">Transcription</keyword>
<dbReference type="InterPro" id="IPR018060">
    <property type="entry name" value="HTH_AraC"/>
</dbReference>
<gene>
    <name evidence="5" type="ordered locus">LKI_08670</name>
</gene>
<sequence length="362" mass="41760">MDNLILLAQLFDGSVFLIGSPNDDVYYANSINDEKKIDIDKLIRKVANLEIKNVYEIFIFTDGFILRIAATKKTTILFVVLQQENLNSLSLETNLMRVMSDKQILCKSLYAIYTKKCPPNKQILFRKLDTNSLDNTDNKLDDISIISTNLMLAINESNKQTFKLFLNQFLSLPINGKRLSINSLTRGEKNILISYVAIIHRNMIVHGYPTHLSLKLQSEIVKKIELSSHFTNLSKIITDLAWLYFREMKKFNQKKHLPAANLIKNYIDKHTNEKLTLNNIASELTIPINNLNPIFKKKYFESVKSYIIHKKIQDAAQLLISTDLSINEISEKLAFASASHFTSSFRKIKNITPKRYRNMHKI</sequence>
<dbReference type="RefSeq" id="WP_013103862.1">
    <property type="nucleotide sequence ID" value="NC_014136.1"/>
</dbReference>
<reference evidence="5 6" key="1">
    <citation type="journal article" date="2010" name="J. Bacteriol.">
        <title>Complete genome sequence analysis of Leuconostoc kimchii IMSNU 11154.</title>
        <authorList>
            <person name="Oh H.M."/>
            <person name="Cho Y.J."/>
            <person name="Kim B.K."/>
            <person name="Roe J.H."/>
            <person name="Kang S.O."/>
            <person name="Nahm B.H."/>
            <person name="Jeong G."/>
            <person name="Han H.U."/>
            <person name="Chun J."/>
        </authorList>
    </citation>
    <scope>NUCLEOTIDE SEQUENCE [LARGE SCALE GENOMIC DNA]</scope>
    <source>
        <strain evidence="6">IMSNU 11154 / KCTC 2386 / IH25</strain>
    </source>
</reference>
<dbReference type="SMART" id="SM00342">
    <property type="entry name" value="HTH_ARAC"/>
    <property type="match status" value="1"/>
</dbReference>
<dbReference type="PANTHER" id="PTHR43280:SF2">
    <property type="entry name" value="HTH-TYPE TRANSCRIPTIONAL REGULATOR EXSA"/>
    <property type="match status" value="1"/>
</dbReference>
<proteinExistence type="predicted"/>
<dbReference type="Gene3D" id="1.10.10.60">
    <property type="entry name" value="Homeodomain-like"/>
    <property type="match status" value="1"/>
</dbReference>
<dbReference type="SUPFAM" id="SSF46689">
    <property type="entry name" value="Homeodomain-like"/>
    <property type="match status" value="1"/>
</dbReference>
<dbReference type="InterPro" id="IPR009057">
    <property type="entry name" value="Homeodomain-like_sf"/>
</dbReference>
<evidence type="ECO:0000313" key="5">
    <source>
        <dbReference type="EMBL" id="ADG41273.1"/>
    </source>
</evidence>
<dbReference type="PATRIC" id="fig|762051.18.peg.1745"/>
<name>D5T5E3_LEUKI</name>
<feature type="domain" description="HTH araC/xylS-type" evidence="4">
    <location>
        <begin position="261"/>
        <end position="359"/>
    </location>
</feature>
<dbReference type="PROSITE" id="PS01124">
    <property type="entry name" value="HTH_ARAC_FAMILY_2"/>
    <property type="match status" value="1"/>
</dbReference>
<evidence type="ECO:0000256" key="3">
    <source>
        <dbReference type="ARBA" id="ARBA00023163"/>
    </source>
</evidence>
<protein>
    <submittedName>
        <fullName evidence="5">Transcriptional regulator, AraC family</fullName>
    </submittedName>
</protein>
<dbReference type="KEGG" id="lki:LKI_08670"/>
<dbReference type="InterPro" id="IPR018062">
    <property type="entry name" value="HTH_AraC-typ_CS"/>
</dbReference>
<dbReference type="STRING" id="762051.LKI_08670"/>